<reference evidence="1" key="1">
    <citation type="submission" date="2018-05" db="EMBL/GenBank/DDBJ databases">
        <authorList>
            <person name="Lanie J.A."/>
            <person name="Ng W.-L."/>
            <person name="Kazmierczak K.M."/>
            <person name="Andrzejewski T.M."/>
            <person name="Davidsen T.M."/>
            <person name="Wayne K.J."/>
            <person name="Tettelin H."/>
            <person name="Glass J.I."/>
            <person name="Rusch D."/>
            <person name="Podicherti R."/>
            <person name="Tsui H.-C.T."/>
            <person name="Winkler M.E."/>
        </authorList>
    </citation>
    <scope>NUCLEOTIDE SEQUENCE</scope>
</reference>
<sequence length="336" mass="39211">KTSECIYEFTKERYAIPGATEGWTAFKMEDGSMHDKRFAGWQGAMSEEYINDVRLSKDNEPVRAGKKSIRFLIERGHAPKWALRQGHDMVFLDDGNPDRQEELLDTLDVLHGKDFWYFFSVFIPEDFPDPYDEEKMRGNSDWSEEIAVLRGEFYLFEISAITQQCIGEADNFPLATAKFYNGSLEFSYFPNIAMGKKIMSIDDMRGKWTDILIHINYDLEDGLMIFYVNGEKVYGKDLSEDYYDRNRAEDGYWNEVFEPENYFFEMPEDFWDEGDSSVDECDYLIFTSFGGRRSYLNGMIVAKDIPSSVLYYDEVRIGTTREEVDIRSNSDLIPLN</sequence>
<accession>A0A381WCD7</accession>
<protein>
    <submittedName>
        <fullName evidence="1">Uncharacterized protein</fullName>
    </submittedName>
</protein>
<proteinExistence type="predicted"/>
<gene>
    <name evidence="1" type="ORF">METZ01_LOCUS103043</name>
</gene>
<evidence type="ECO:0000313" key="1">
    <source>
        <dbReference type="EMBL" id="SVA50189.1"/>
    </source>
</evidence>
<dbReference type="Gene3D" id="2.60.120.200">
    <property type="match status" value="1"/>
</dbReference>
<organism evidence="1">
    <name type="scientific">marine metagenome</name>
    <dbReference type="NCBI Taxonomy" id="408172"/>
    <lineage>
        <taxon>unclassified sequences</taxon>
        <taxon>metagenomes</taxon>
        <taxon>ecological metagenomes</taxon>
    </lineage>
</organism>
<dbReference type="EMBL" id="UINC01011362">
    <property type="protein sequence ID" value="SVA50189.1"/>
    <property type="molecule type" value="Genomic_DNA"/>
</dbReference>
<dbReference type="Pfam" id="PF14099">
    <property type="entry name" value="Polysacc_lyase"/>
    <property type="match status" value="1"/>
</dbReference>
<feature type="non-terminal residue" evidence="1">
    <location>
        <position position="1"/>
    </location>
</feature>
<dbReference type="InterPro" id="IPR025975">
    <property type="entry name" value="Polysacc_lyase"/>
</dbReference>
<name>A0A381WCD7_9ZZZZ</name>
<dbReference type="AlphaFoldDB" id="A0A381WCD7"/>